<evidence type="ECO:0000256" key="3">
    <source>
        <dbReference type="ARBA" id="ARBA00023015"/>
    </source>
</evidence>
<evidence type="ECO:0000313" key="8">
    <source>
        <dbReference type="EnsemblMetazoa" id="XP_016656097.1"/>
    </source>
</evidence>
<feature type="domain" description="Myb/SANT-like DNA-binding" evidence="7">
    <location>
        <begin position="30"/>
        <end position="100"/>
    </location>
</feature>
<reference evidence="9" key="1">
    <citation type="submission" date="2010-06" db="EMBL/GenBank/DDBJ databases">
        <authorList>
            <person name="Jiang H."/>
            <person name="Abraham K."/>
            <person name="Ali S."/>
            <person name="Alsbrooks S.L."/>
            <person name="Anim B.N."/>
            <person name="Anosike U.S."/>
            <person name="Attaway T."/>
            <person name="Bandaranaike D.P."/>
            <person name="Battles P.K."/>
            <person name="Bell S.N."/>
            <person name="Bell A.V."/>
            <person name="Beltran B."/>
            <person name="Bickham C."/>
            <person name="Bustamante Y."/>
            <person name="Caleb T."/>
            <person name="Canada A."/>
            <person name="Cardenas V."/>
            <person name="Carter K."/>
            <person name="Chacko J."/>
            <person name="Chandrabose M.N."/>
            <person name="Chavez D."/>
            <person name="Chavez A."/>
            <person name="Chen L."/>
            <person name="Chu H.-S."/>
            <person name="Claassen K.J."/>
            <person name="Cockrell R."/>
            <person name="Collins M."/>
            <person name="Cooper J.A."/>
            <person name="Cree A."/>
            <person name="Curry S.M."/>
            <person name="Da Y."/>
            <person name="Dao M.D."/>
            <person name="Das B."/>
            <person name="Davila M.-L."/>
            <person name="Davy-Carroll L."/>
            <person name="Denson S."/>
            <person name="Dinh H."/>
            <person name="Ebong V.E."/>
            <person name="Edwards J.R."/>
            <person name="Egan A."/>
            <person name="El-Daye J."/>
            <person name="Escobedo L."/>
            <person name="Fernandez S."/>
            <person name="Fernando P.R."/>
            <person name="Flagg N."/>
            <person name="Forbes L.D."/>
            <person name="Fowler R.G."/>
            <person name="Fu Q."/>
            <person name="Gabisi R.A."/>
            <person name="Ganer J."/>
            <person name="Garbino Pronczuk A."/>
            <person name="Garcia R.M."/>
            <person name="Garner T."/>
            <person name="Garrett T.E."/>
            <person name="Gonzalez D.A."/>
            <person name="Hamid H."/>
            <person name="Hawkins E.S."/>
            <person name="Hirani K."/>
            <person name="Hogues M.E."/>
            <person name="Hollins B."/>
            <person name="Hsiao C.-H."/>
            <person name="Jabil R."/>
            <person name="James M.L."/>
            <person name="Jhangiani S.N."/>
            <person name="Johnson B."/>
            <person name="Johnson Q."/>
            <person name="Joshi V."/>
            <person name="Kalu J.B."/>
            <person name="Kam C."/>
            <person name="Kashfia A."/>
            <person name="Keebler J."/>
            <person name="Kisamo H."/>
            <person name="Kovar C.L."/>
            <person name="Lago L.A."/>
            <person name="Lai C.-Y."/>
            <person name="Laidlaw J."/>
            <person name="Lara F."/>
            <person name="Le T.-K."/>
            <person name="Lee S.L."/>
            <person name="Legall F.H."/>
            <person name="Lemon S.J."/>
            <person name="Lewis L.R."/>
            <person name="Li B."/>
            <person name="Liu Y."/>
            <person name="Liu Y.-S."/>
            <person name="Lopez J."/>
            <person name="Lozado R.J."/>
            <person name="Lu J."/>
            <person name="Madu R.C."/>
            <person name="Maheshwari M."/>
            <person name="Maheshwari R."/>
            <person name="Malloy K."/>
            <person name="Martinez E."/>
            <person name="Mathew T."/>
            <person name="Mercado I.C."/>
            <person name="Mercado C."/>
            <person name="Meyer B."/>
            <person name="Montgomery K."/>
            <person name="Morgan M.B."/>
            <person name="Munidasa M."/>
            <person name="Nazareth L.V."/>
            <person name="Nelson J."/>
            <person name="Ng B.M."/>
            <person name="Nguyen N.B."/>
            <person name="Nguyen P.Q."/>
            <person name="Nguyen T."/>
            <person name="Obregon M."/>
            <person name="Okwuonu G.O."/>
            <person name="Onwere C.G."/>
            <person name="Orozco G."/>
            <person name="Parra A."/>
            <person name="Patel S."/>
            <person name="Patil S."/>
            <person name="Perez A."/>
            <person name="Perez Y."/>
            <person name="Pham C."/>
            <person name="Primus E.L."/>
            <person name="Pu L.-L."/>
            <person name="Puazo M."/>
            <person name="Qin X."/>
            <person name="Quiroz J.B."/>
            <person name="Reese J."/>
            <person name="Richards S."/>
            <person name="Rives C.M."/>
            <person name="Robberts R."/>
            <person name="Ruiz S.J."/>
            <person name="Ruiz M.J."/>
            <person name="Santibanez J."/>
            <person name="Schneider B.W."/>
            <person name="Sisson I."/>
            <person name="Smith M."/>
            <person name="Sodergren E."/>
            <person name="Song X.-Z."/>
            <person name="Song B.B."/>
            <person name="Summersgill H."/>
            <person name="Thelus R."/>
            <person name="Thornton R.D."/>
            <person name="Trejos Z.Y."/>
            <person name="Usmani K."/>
            <person name="Vattathil S."/>
            <person name="Villasana D."/>
            <person name="Walker D.L."/>
            <person name="Wang S."/>
            <person name="Wang K."/>
            <person name="White C.S."/>
            <person name="Williams A.C."/>
            <person name="Williamson J."/>
            <person name="Wilson K."/>
            <person name="Woghiren I.O."/>
            <person name="Woodworth J.R."/>
            <person name="Worley K.C."/>
            <person name="Wright R.A."/>
            <person name="Wu W."/>
            <person name="Young L."/>
            <person name="Zhang L."/>
            <person name="Zhang J."/>
            <person name="Zhu Y."/>
            <person name="Muzny D.M."/>
            <person name="Weinstock G."/>
            <person name="Gibbs R.A."/>
        </authorList>
    </citation>
    <scope>NUCLEOTIDE SEQUENCE [LARGE SCALE GENOMIC DNA]</scope>
    <source>
        <strain evidence="9">LSR1</strain>
    </source>
</reference>
<dbReference type="AlphaFoldDB" id="A0A8R2D0Y7"/>
<name>A0A8R2D0Y7_ACYPI</name>
<feature type="region of interest" description="Disordered" evidence="6">
    <location>
        <begin position="1"/>
        <end position="29"/>
    </location>
</feature>
<keyword evidence="4" id="KW-0804">Transcription</keyword>
<evidence type="ECO:0000259" key="7">
    <source>
        <dbReference type="Pfam" id="PF13873"/>
    </source>
</evidence>
<evidence type="ECO:0000256" key="4">
    <source>
        <dbReference type="ARBA" id="ARBA00023163"/>
    </source>
</evidence>
<evidence type="ECO:0000256" key="6">
    <source>
        <dbReference type="SAM" id="MobiDB-lite"/>
    </source>
</evidence>
<evidence type="ECO:0000256" key="2">
    <source>
        <dbReference type="ARBA" id="ARBA00016807"/>
    </source>
</evidence>
<protein>
    <recommendedName>
        <fullName evidence="2">Regulatory protein zeste</fullName>
    </recommendedName>
</protein>
<dbReference type="KEGG" id="api:100569246"/>
<keyword evidence="3" id="KW-0805">Transcription regulation</keyword>
<comment type="function">
    <text evidence="5">Involved in transvection phenomena (= synapsis-dependent gene expression), where the synaptic pairing of chromosomes carrying genes with which zeste interacts influences the expression of these genes. Zeste binds to DNA and stimulates transcription from a nearby promoter.</text>
</comment>
<organism evidence="8 9">
    <name type="scientific">Acyrthosiphon pisum</name>
    <name type="common">Pea aphid</name>
    <dbReference type="NCBI Taxonomy" id="7029"/>
    <lineage>
        <taxon>Eukaryota</taxon>
        <taxon>Metazoa</taxon>
        <taxon>Ecdysozoa</taxon>
        <taxon>Arthropoda</taxon>
        <taxon>Hexapoda</taxon>
        <taxon>Insecta</taxon>
        <taxon>Pterygota</taxon>
        <taxon>Neoptera</taxon>
        <taxon>Paraneoptera</taxon>
        <taxon>Hemiptera</taxon>
        <taxon>Sternorrhyncha</taxon>
        <taxon>Aphidomorpha</taxon>
        <taxon>Aphidoidea</taxon>
        <taxon>Aphididae</taxon>
        <taxon>Macrosiphini</taxon>
        <taxon>Acyrthosiphon</taxon>
    </lineage>
</organism>
<proteinExistence type="predicted"/>
<dbReference type="EnsemblMetazoa" id="XM_016800608.2">
    <property type="protein sequence ID" value="XP_016656097.1"/>
    <property type="gene ID" value="LOC100569246"/>
</dbReference>
<evidence type="ECO:0000256" key="5">
    <source>
        <dbReference type="ARBA" id="ARBA00025466"/>
    </source>
</evidence>
<dbReference type="InterPro" id="IPR028002">
    <property type="entry name" value="Myb_DNA-bind_5"/>
</dbReference>
<dbReference type="OrthoDB" id="7695594at2759"/>
<keyword evidence="9" id="KW-1185">Reference proteome</keyword>
<reference evidence="8" key="2">
    <citation type="submission" date="2022-06" db="UniProtKB">
        <authorList>
            <consortium name="EnsemblMetazoa"/>
        </authorList>
    </citation>
    <scope>IDENTIFICATION</scope>
</reference>
<dbReference type="Pfam" id="PF13873">
    <property type="entry name" value="Myb_DNA-bind_5"/>
    <property type="match status" value="1"/>
</dbReference>
<sequence length="328" mass="37122">MKRIATQSISQNDEQEINQKKSRQGRRNDKQLTFMVDYMVQHPHVATGKFRTINGKNDLEGSWDELVQHLNNLRNPGVKEKNTKSWKESWRDLKTKVSKKASVLRNSRRQTGNKHIQFNELTEMDNKVLGIVGFDYVEGTTCPDSWPEELDNDVEQLANGDISILNIVPTPLTIRPNHDEHNMNDANDLNSYTVEILDNILEVSQQMSPTCESVPQIAVPDFCTSFTPDNSLATQPLFSNITTATNSKKKKCDVKLNTQFSNAREIFTNLAKTSNQQIELLTNSLSMIAESNIQMAAAITKMAENDEKRLLVDEQLVNLLSATISKLN</sequence>
<evidence type="ECO:0000256" key="1">
    <source>
        <dbReference type="ARBA" id="ARBA00011764"/>
    </source>
</evidence>
<dbReference type="Proteomes" id="UP000007819">
    <property type="component" value="Chromosome X"/>
</dbReference>
<accession>A0A8R2D0Y7</accession>
<evidence type="ECO:0000313" key="9">
    <source>
        <dbReference type="Proteomes" id="UP000007819"/>
    </source>
</evidence>
<comment type="subunit">
    <text evidence="1">Self-associates forming complexes of several hundred monomers.</text>
</comment>
<dbReference type="GeneID" id="100569246"/>
<dbReference type="RefSeq" id="XP_016656097.1">
    <property type="nucleotide sequence ID" value="XM_016800608.1"/>
</dbReference>
<feature type="compositionally biased region" description="Polar residues" evidence="6">
    <location>
        <begin position="1"/>
        <end position="12"/>
    </location>
</feature>